<keyword evidence="2" id="KW-0472">Membrane</keyword>
<dbReference type="SUPFAM" id="SSF103473">
    <property type="entry name" value="MFS general substrate transporter"/>
    <property type="match status" value="1"/>
</dbReference>
<feature type="transmembrane region" description="Helical" evidence="2">
    <location>
        <begin position="60"/>
        <end position="81"/>
    </location>
</feature>
<accession>A0A199NTA6</accession>
<dbReference type="EMBL" id="LJBJ02000005">
    <property type="protein sequence ID" value="OAX52319.1"/>
    <property type="molecule type" value="Genomic_DNA"/>
</dbReference>
<evidence type="ECO:0000256" key="2">
    <source>
        <dbReference type="SAM" id="Phobius"/>
    </source>
</evidence>
<feature type="region of interest" description="Disordered" evidence="1">
    <location>
        <begin position="1"/>
        <end position="49"/>
    </location>
</feature>
<dbReference type="InterPro" id="IPR036259">
    <property type="entry name" value="MFS_trans_sf"/>
</dbReference>
<reference evidence="4 6" key="4">
    <citation type="submission" date="2020-12" db="EMBL/GenBank/DDBJ databases">
        <title>FDA dAtabase for Regulatory Grade micrObial Sequences (FDA-ARGOS): Supporting development and validation of Infectious Disease Dx tests.</title>
        <authorList>
            <person name="Sproer C."/>
            <person name="Gronow S."/>
            <person name="Severitt S."/>
            <person name="Schroder I."/>
            <person name="Tallon L."/>
            <person name="Sadzewicz L."/>
            <person name="Zhao X."/>
            <person name="Boylan J."/>
            <person name="Ott S."/>
            <person name="Bowen H."/>
            <person name="Vavikolanu K."/>
            <person name="Mehta A."/>
            <person name="Aluvathingal J."/>
            <person name="Nadendla S."/>
            <person name="Lowell S."/>
            <person name="Myers T."/>
            <person name="Yan Y."/>
            <person name="Sichtig H."/>
        </authorList>
    </citation>
    <scope>NUCLEOTIDE SEQUENCE [LARGE SCALE GENOMIC DNA]</scope>
    <source>
        <strain evidence="4 6">FDAARGOS_1001</strain>
    </source>
</reference>
<dbReference type="EMBL" id="CP066078">
    <property type="protein sequence ID" value="QQC58960.1"/>
    <property type="molecule type" value="Genomic_DNA"/>
</dbReference>
<protein>
    <submittedName>
        <fullName evidence="3">Uncharacterized protein</fullName>
    </submittedName>
</protein>
<feature type="compositionally biased region" description="Low complexity" evidence="1">
    <location>
        <begin position="1"/>
        <end position="25"/>
    </location>
</feature>
<evidence type="ECO:0000313" key="4">
    <source>
        <dbReference type="EMBL" id="QQC58960.1"/>
    </source>
</evidence>
<dbReference type="Proteomes" id="UP000595221">
    <property type="component" value="Chromosome"/>
</dbReference>
<evidence type="ECO:0000313" key="6">
    <source>
        <dbReference type="Proteomes" id="UP000595221"/>
    </source>
</evidence>
<dbReference type="AlphaFoldDB" id="A0A199NTA6"/>
<dbReference type="Proteomes" id="UP000053171">
    <property type="component" value="Unassembled WGS sequence"/>
</dbReference>
<reference evidence="3 5" key="3">
    <citation type="submission" date="2016-06" db="EMBL/GenBank/DDBJ databases">
        <title>Identification of putative biosynthetic pathways for the production of bioactive secondary metabolites by the marine actinomycete Kocuria kristinae RUTW2-3.</title>
        <authorList>
            <person name="Waterworth S.C."/>
            <person name="Walmsley T.A."/>
            <person name="Matongo T."/>
            <person name="Davies-Coleman M.T."/>
            <person name="Dorrington R.A."/>
        </authorList>
    </citation>
    <scope>NUCLEOTIDE SEQUENCE [LARGE SCALE GENOMIC DNA]</scope>
    <source>
        <strain evidence="5">RuSp02-3</strain>
        <strain evidence="3">RUTW2-3</strain>
    </source>
</reference>
<dbReference type="RefSeq" id="WP_058730664.1">
    <property type="nucleotide sequence ID" value="NZ_CP066078.1"/>
</dbReference>
<feature type="transmembrane region" description="Helical" evidence="2">
    <location>
        <begin position="87"/>
        <end position="116"/>
    </location>
</feature>
<organism evidence="3 5">
    <name type="scientific">Rothia kristinae</name>
    <dbReference type="NCBI Taxonomy" id="37923"/>
    <lineage>
        <taxon>Bacteria</taxon>
        <taxon>Bacillati</taxon>
        <taxon>Actinomycetota</taxon>
        <taxon>Actinomycetes</taxon>
        <taxon>Micrococcales</taxon>
        <taxon>Micrococcaceae</taxon>
        <taxon>Rothia</taxon>
    </lineage>
</organism>
<evidence type="ECO:0000313" key="5">
    <source>
        <dbReference type="Proteomes" id="UP000053171"/>
    </source>
</evidence>
<reference evidence="5" key="2">
    <citation type="submission" date="2016-04" db="EMBL/GenBank/DDBJ databases">
        <authorList>
            <person name="Waterworth S."/>
            <person name="Matcher G."/>
        </authorList>
    </citation>
    <scope>NUCLEOTIDE SEQUENCE [LARGE SCALE GENOMIC DNA]</scope>
    <source>
        <strain evidence="5">RuSp02-3</strain>
    </source>
</reference>
<sequence>MSQHPSAPRSPQSSSPAGSPDADAANDVETVRPAPDDEATPERAGAEPVEAFEVRRAPSVIAFLLVGVAVGLVVALFSTLLGPVDQAYTLGAIFGMMAVIFGTAGALVGAIIGLILDRRSKKRVRRYRAVPVDEHGQPLN</sequence>
<name>A0A199NTA6_9MICC</name>
<reference evidence="3" key="1">
    <citation type="submission" date="2016-04" db="EMBL/GenBank/DDBJ databases">
        <authorList>
            <person name="Evans L.H."/>
            <person name="Alamgir A."/>
            <person name="Owens N."/>
            <person name="Weber N.D."/>
            <person name="Virtaneva K."/>
            <person name="Barbian K."/>
            <person name="Babar A."/>
            <person name="Rosenke K."/>
        </authorList>
    </citation>
    <scope>NUCLEOTIDE SEQUENCE [LARGE SCALE GENOMIC DNA]</scope>
    <source>
        <strain evidence="3">RUTW2-3</strain>
    </source>
</reference>
<gene>
    <name evidence="3" type="ORF">AN277_0204035</name>
    <name evidence="4" type="ORF">I6H58_08330</name>
</gene>
<evidence type="ECO:0000313" key="3">
    <source>
        <dbReference type="EMBL" id="OAX52319.1"/>
    </source>
</evidence>
<proteinExistence type="predicted"/>
<keyword evidence="5" id="KW-1185">Reference proteome</keyword>
<keyword evidence="2" id="KW-1133">Transmembrane helix</keyword>
<keyword evidence="2" id="KW-0812">Transmembrane</keyword>
<evidence type="ECO:0000256" key="1">
    <source>
        <dbReference type="SAM" id="MobiDB-lite"/>
    </source>
</evidence>